<dbReference type="GO" id="GO:0003677">
    <property type="term" value="F:DNA binding"/>
    <property type="evidence" value="ECO:0007669"/>
    <property type="project" value="InterPro"/>
</dbReference>
<accession>A0A1F5P4R9</accession>
<proteinExistence type="inferred from homology"/>
<dbReference type="STRING" id="1817832.A3J48_02195"/>
<dbReference type="AlphaFoldDB" id="A0A1F5P4R9"/>
<name>A0A1F5P4R9_9BACT</name>
<keyword evidence="2" id="KW-0808">Transferase</keyword>
<gene>
    <name evidence="9" type="ORF">A3J48_02195</name>
</gene>
<evidence type="ECO:0000256" key="4">
    <source>
        <dbReference type="ARBA" id="ARBA00022705"/>
    </source>
</evidence>
<protein>
    <recommendedName>
        <fullName evidence="1">DNA-directed DNA polymerase</fullName>
        <ecNumber evidence="1">2.7.7.7</ecNumber>
    </recommendedName>
</protein>
<evidence type="ECO:0000256" key="5">
    <source>
        <dbReference type="ARBA" id="ARBA00022932"/>
    </source>
</evidence>
<dbReference type="GO" id="GO:0006261">
    <property type="term" value="P:DNA-templated DNA replication"/>
    <property type="evidence" value="ECO:0007669"/>
    <property type="project" value="TreeGrafter"/>
</dbReference>
<evidence type="ECO:0000256" key="6">
    <source>
        <dbReference type="ARBA" id="ARBA00034754"/>
    </source>
</evidence>
<dbReference type="InterPro" id="IPR048466">
    <property type="entry name" value="DNA_pol3_delta-like_C"/>
</dbReference>
<dbReference type="InterPro" id="IPR027417">
    <property type="entry name" value="P-loop_NTPase"/>
</dbReference>
<comment type="similarity">
    <text evidence="6">Belongs to the DNA polymerase HolA subunit family.</text>
</comment>
<organism evidence="9 10">
    <name type="scientific">Candidatus Doudnabacteria bacterium RIFCSPHIGHO2_02_FULL_46_11</name>
    <dbReference type="NCBI Taxonomy" id="1817832"/>
    <lineage>
        <taxon>Bacteria</taxon>
        <taxon>Candidatus Doudnaibacteriota</taxon>
    </lineage>
</organism>
<keyword evidence="3" id="KW-0548">Nucleotidyltransferase</keyword>
<keyword evidence="5" id="KW-0239">DNA-directed DNA polymerase</keyword>
<evidence type="ECO:0000259" key="8">
    <source>
        <dbReference type="Pfam" id="PF21694"/>
    </source>
</evidence>
<dbReference type="GO" id="GO:0009360">
    <property type="term" value="C:DNA polymerase III complex"/>
    <property type="evidence" value="ECO:0007669"/>
    <property type="project" value="TreeGrafter"/>
</dbReference>
<comment type="caution">
    <text evidence="9">The sequence shown here is derived from an EMBL/GenBank/DDBJ whole genome shotgun (WGS) entry which is preliminary data.</text>
</comment>
<evidence type="ECO:0000256" key="2">
    <source>
        <dbReference type="ARBA" id="ARBA00022679"/>
    </source>
</evidence>
<dbReference type="PANTHER" id="PTHR34388:SF1">
    <property type="entry name" value="DNA POLYMERASE III SUBUNIT DELTA"/>
    <property type="match status" value="1"/>
</dbReference>
<dbReference type="SUPFAM" id="SSF48019">
    <property type="entry name" value="post-AAA+ oligomerization domain-like"/>
    <property type="match status" value="1"/>
</dbReference>
<dbReference type="Proteomes" id="UP000176786">
    <property type="component" value="Unassembled WGS sequence"/>
</dbReference>
<dbReference type="GO" id="GO:0003887">
    <property type="term" value="F:DNA-directed DNA polymerase activity"/>
    <property type="evidence" value="ECO:0007669"/>
    <property type="project" value="UniProtKB-KW"/>
</dbReference>
<evidence type="ECO:0000256" key="3">
    <source>
        <dbReference type="ARBA" id="ARBA00022695"/>
    </source>
</evidence>
<keyword evidence="4" id="KW-0235">DNA replication</keyword>
<evidence type="ECO:0000256" key="7">
    <source>
        <dbReference type="ARBA" id="ARBA00049244"/>
    </source>
</evidence>
<sequence length="332" mass="37582">MNKVQQNTIYFFYGPDTYRALLTLNTWKKVFQEKHGPNSVRELPRAEKPYLLSEIAGGASLFEKTTLTVVRDPFSESLIDIEDFINFAQRPNKNGAHILLWQRSDLDKRLSSTKKILELGKNDEIRIDYFDFLSNDEALNFIASEFKKKDLKIKSDAGGALLRFCLMPDGRLDSWAALNAVSQLAAYASGKESVSLTDVQSLIVPANGEDVFLPMLKSFAGKQKKEFLINLNQLIAKAESDQESLGILSSLFEQVKNMLAVLILSEQGKSSDEIDGLFEFKKGRSRYLLADARRFDKEILQELFDELLEIEYNVKKGKTLLASDLSFLAVRL</sequence>
<dbReference type="PANTHER" id="PTHR34388">
    <property type="entry name" value="DNA POLYMERASE III SUBUNIT DELTA"/>
    <property type="match status" value="1"/>
</dbReference>
<reference evidence="9 10" key="1">
    <citation type="journal article" date="2016" name="Nat. Commun.">
        <title>Thousands of microbial genomes shed light on interconnected biogeochemical processes in an aquifer system.</title>
        <authorList>
            <person name="Anantharaman K."/>
            <person name="Brown C.T."/>
            <person name="Hug L.A."/>
            <person name="Sharon I."/>
            <person name="Castelle C.J."/>
            <person name="Probst A.J."/>
            <person name="Thomas B.C."/>
            <person name="Singh A."/>
            <person name="Wilkins M.J."/>
            <person name="Karaoz U."/>
            <person name="Brodie E.L."/>
            <person name="Williams K.H."/>
            <person name="Hubbard S.S."/>
            <person name="Banfield J.F."/>
        </authorList>
    </citation>
    <scope>NUCLEOTIDE SEQUENCE [LARGE SCALE GENOMIC DNA]</scope>
</reference>
<dbReference type="Gene3D" id="3.40.50.300">
    <property type="entry name" value="P-loop containing nucleotide triphosphate hydrolases"/>
    <property type="match status" value="1"/>
</dbReference>
<comment type="catalytic activity">
    <reaction evidence="7">
        <text>DNA(n) + a 2'-deoxyribonucleoside 5'-triphosphate = DNA(n+1) + diphosphate</text>
        <dbReference type="Rhea" id="RHEA:22508"/>
        <dbReference type="Rhea" id="RHEA-COMP:17339"/>
        <dbReference type="Rhea" id="RHEA-COMP:17340"/>
        <dbReference type="ChEBI" id="CHEBI:33019"/>
        <dbReference type="ChEBI" id="CHEBI:61560"/>
        <dbReference type="ChEBI" id="CHEBI:173112"/>
        <dbReference type="EC" id="2.7.7.7"/>
    </reaction>
</comment>
<evidence type="ECO:0000313" key="10">
    <source>
        <dbReference type="Proteomes" id="UP000176786"/>
    </source>
</evidence>
<dbReference type="NCBIfam" id="TIGR01128">
    <property type="entry name" value="holA"/>
    <property type="match status" value="1"/>
</dbReference>
<dbReference type="EC" id="2.7.7.7" evidence="1"/>
<evidence type="ECO:0000313" key="9">
    <source>
        <dbReference type="EMBL" id="OGE84901.1"/>
    </source>
</evidence>
<dbReference type="Gene3D" id="1.20.272.10">
    <property type="match status" value="1"/>
</dbReference>
<dbReference type="InterPro" id="IPR008921">
    <property type="entry name" value="DNA_pol3_clamp-load_cplx_C"/>
</dbReference>
<evidence type="ECO:0000256" key="1">
    <source>
        <dbReference type="ARBA" id="ARBA00012417"/>
    </source>
</evidence>
<dbReference type="InterPro" id="IPR005790">
    <property type="entry name" value="DNA_polIII_delta"/>
</dbReference>
<dbReference type="EMBL" id="MFES01000031">
    <property type="protein sequence ID" value="OGE84901.1"/>
    <property type="molecule type" value="Genomic_DNA"/>
</dbReference>
<dbReference type="Pfam" id="PF21694">
    <property type="entry name" value="DNA_pol3_delta_C"/>
    <property type="match status" value="1"/>
</dbReference>
<feature type="domain" description="DNA polymerase III delta subunit-like C-terminal" evidence="8">
    <location>
        <begin position="215"/>
        <end position="318"/>
    </location>
</feature>